<evidence type="ECO:0000256" key="6">
    <source>
        <dbReference type="ARBA" id="ARBA00022723"/>
    </source>
</evidence>
<dbReference type="AlphaFoldDB" id="A0A8T0K0M3"/>
<keyword evidence="13" id="KW-0239">DNA-directed DNA polymerase</keyword>
<dbReference type="GO" id="GO:0003964">
    <property type="term" value="F:RNA-directed DNA polymerase activity"/>
    <property type="evidence" value="ECO:0007669"/>
    <property type="project" value="UniProtKB-KW"/>
</dbReference>
<keyword evidence="8" id="KW-0255">Endonuclease</keyword>
<keyword evidence="7" id="KW-0064">Aspartyl protease</keyword>
<dbReference type="Pfam" id="PF17917">
    <property type="entry name" value="RT_RNaseH"/>
    <property type="match status" value="1"/>
</dbReference>
<keyword evidence="5" id="KW-0540">Nuclease</keyword>
<dbReference type="InterPro" id="IPR043502">
    <property type="entry name" value="DNA/RNA_pol_sf"/>
</dbReference>
<feature type="domain" description="Integrase catalytic" evidence="18">
    <location>
        <begin position="706"/>
        <end position="870"/>
    </location>
</feature>
<dbReference type="PANTHER" id="PTHR37984:SF5">
    <property type="entry name" value="PROTEIN NYNRIN-LIKE"/>
    <property type="match status" value="1"/>
</dbReference>
<dbReference type="GO" id="GO:0006310">
    <property type="term" value="P:DNA recombination"/>
    <property type="evidence" value="ECO:0007669"/>
    <property type="project" value="UniProtKB-KW"/>
</dbReference>
<dbReference type="InterPro" id="IPR056924">
    <property type="entry name" value="SH3_Tf2-1"/>
</dbReference>
<dbReference type="CDD" id="cd09274">
    <property type="entry name" value="RNase_HI_RT_Ty3"/>
    <property type="match status" value="1"/>
</dbReference>
<dbReference type="InterPro" id="IPR001584">
    <property type="entry name" value="Integrase_cat-core"/>
</dbReference>
<dbReference type="FunFam" id="3.30.420.10:FF:000219">
    <property type="entry name" value="Putative retroelement"/>
    <property type="match status" value="1"/>
</dbReference>
<keyword evidence="3" id="KW-0808">Transferase</keyword>
<dbReference type="CDD" id="cd00303">
    <property type="entry name" value="retropepsin_like"/>
    <property type="match status" value="1"/>
</dbReference>
<dbReference type="InterPro" id="IPR036397">
    <property type="entry name" value="RNaseH_sf"/>
</dbReference>
<accession>A0A8T0K0M3</accession>
<dbReference type="GO" id="GO:0003887">
    <property type="term" value="F:DNA-directed DNA polymerase activity"/>
    <property type="evidence" value="ECO:0007669"/>
    <property type="project" value="UniProtKB-KW"/>
</dbReference>
<dbReference type="Gene3D" id="1.10.340.70">
    <property type="match status" value="1"/>
</dbReference>
<dbReference type="PANTHER" id="PTHR37984">
    <property type="entry name" value="PROTEIN CBG26694"/>
    <property type="match status" value="1"/>
</dbReference>
<gene>
    <name evidence="19" type="ORF">HKW66_Vig0219940</name>
</gene>
<proteinExistence type="predicted"/>
<dbReference type="Proteomes" id="UP000743370">
    <property type="component" value="Unassembled WGS sequence"/>
</dbReference>
<dbReference type="GO" id="GO:0004519">
    <property type="term" value="F:endonuclease activity"/>
    <property type="evidence" value="ECO:0007669"/>
    <property type="project" value="UniProtKB-KW"/>
</dbReference>
<keyword evidence="12" id="KW-0695">RNA-directed DNA polymerase</keyword>
<evidence type="ECO:0000259" key="17">
    <source>
        <dbReference type="PROSITE" id="PS50878"/>
    </source>
</evidence>
<evidence type="ECO:0000256" key="7">
    <source>
        <dbReference type="ARBA" id="ARBA00022750"/>
    </source>
</evidence>
<keyword evidence="10" id="KW-0460">Magnesium</keyword>
<keyword evidence="9" id="KW-0378">Hydrolase</keyword>
<dbReference type="InterPro" id="IPR000477">
    <property type="entry name" value="RT_dom"/>
</dbReference>
<evidence type="ECO:0000256" key="14">
    <source>
        <dbReference type="ARBA" id="ARBA00023125"/>
    </source>
</evidence>
<dbReference type="InterPro" id="IPR043128">
    <property type="entry name" value="Rev_trsase/Diguanyl_cyclase"/>
</dbReference>
<dbReference type="Gene3D" id="2.40.70.10">
    <property type="entry name" value="Acid Proteases"/>
    <property type="match status" value="1"/>
</dbReference>
<keyword evidence="4" id="KW-0548">Nucleotidyltransferase</keyword>
<dbReference type="EC" id="2.7.7.49" evidence="1"/>
<comment type="caution">
    <text evidence="19">The sequence shown here is derived from an EMBL/GenBank/DDBJ whole genome shotgun (WGS) entry which is preliminary data.</text>
</comment>
<dbReference type="InterPro" id="IPR041588">
    <property type="entry name" value="Integrase_H2C2"/>
</dbReference>
<dbReference type="InterPro" id="IPR021109">
    <property type="entry name" value="Peptidase_aspartic_dom_sf"/>
</dbReference>
<dbReference type="GO" id="GO:0003677">
    <property type="term" value="F:DNA binding"/>
    <property type="evidence" value="ECO:0007669"/>
    <property type="project" value="UniProtKB-KW"/>
</dbReference>
<evidence type="ECO:0000256" key="15">
    <source>
        <dbReference type="ARBA" id="ARBA00023172"/>
    </source>
</evidence>
<evidence type="ECO:0000256" key="2">
    <source>
        <dbReference type="ARBA" id="ARBA00022670"/>
    </source>
</evidence>
<dbReference type="SUPFAM" id="SSF53098">
    <property type="entry name" value="Ribonuclease H-like"/>
    <property type="match status" value="1"/>
</dbReference>
<dbReference type="Pfam" id="PF00078">
    <property type="entry name" value="RVT_1"/>
    <property type="match status" value="1"/>
</dbReference>
<dbReference type="InterPro" id="IPR050951">
    <property type="entry name" value="Retrovirus_Pol_polyprotein"/>
</dbReference>
<dbReference type="SUPFAM" id="SSF54160">
    <property type="entry name" value="Chromo domain-like"/>
    <property type="match status" value="1"/>
</dbReference>
<keyword evidence="11" id="KW-0229">DNA integration</keyword>
<evidence type="ECO:0000313" key="19">
    <source>
        <dbReference type="EMBL" id="KAG2390600.1"/>
    </source>
</evidence>
<dbReference type="GO" id="GO:0006508">
    <property type="term" value="P:proteolysis"/>
    <property type="evidence" value="ECO:0007669"/>
    <property type="project" value="UniProtKB-KW"/>
</dbReference>
<keyword evidence="2" id="KW-0645">Protease</keyword>
<organism evidence="19 20">
    <name type="scientific">Phaseolus angularis</name>
    <name type="common">Azuki bean</name>
    <name type="synonym">Vigna angularis</name>
    <dbReference type="NCBI Taxonomy" id="3914"/>
    <lineage>
        <taxon>Eukaryota</taxon>
        <taxon>Viridiplantae</taxon>
        <taxon>Streptophyta</taxon>
        <taxon>Embryophyta</taxon>
        <taxon>Tracheophyta</taxon>
        <taxon>Spermatophyta</taxon>
        <taxon>Magnoliopsida</taxon>
        <taxon>eudicotyledons</taxon>
        <taxon>Gunneridae</taxon>
        <taxon>Pentapetalae</taxon>
        <taxon>rosids</taxon>
        <taxon>fabids</taxon>
        <taxon>Fabales</taxon>
        <taxon>Fabaceae</taxon>
        <taxon>Papilionoideae</taxon>
        <taxon>50 kb inversion clade</taxon>
        <taxon>NPAAA clade</taxon>
        <taxon>indigoferoid/millettioid clade</taxon>
        <taxon>Phaseoleae</taxon>
        <taxon>Vigna</taxon>
    </lineage>
</organism>
<evidence type="ECO:0000256" key="1">
    <source>
        <dbReference type="ARBA" id="ARBA00012493"/>
    </source>
</evidence>
<keyword evidence="14" id="KW-0238">DNA-binding</keyword>
<evidence type="ECO:0000256" key="8">
    <source>
        <dbReference type="ARBA" id="ARBA00022759"/>
    </source>
</evidence>
<evidence type="ECO:0000256" key="9">
    <source>
        <dbReference type="ARBA" id="ARBA00022801"/>
    </source>
</evidence>
<protein>
    <recommendedName>
        <fullName evidence="1">RNA-directed DNA polymerase</fullName>
        <ecNumber evidence="1">2.7.7.49</ecNumber>
    </recommendedName>
</protein>
<sequence length="1093" mass="125919">MVSLGNGQKERTSGCCEKVALEMGEAEVVERFYVFELGGVDVILGVEWLEKLGKVVVDWKESTMKYRQGERKITVKGDPTLERRAVGPRALQKIDEVAVWLLVWELGSCETQTSGPNCSGLTERQKHHMEKLLKFHDVVFAELVGLPPSRETVHRITLKEGTGPINVRPYRYPHVLKDEIEQQVTEMLRTGVIRPSHSPYSSPVILVKKKDGSWRFCIDYRALNRATVPDKFPIPVIEELLDELGGAIYFSKVDLKAGYHQIRMAEKDIEKTAFRTHQGHYEFVVMPFGLTNAPATFQSTMNHLFKPYLRKFVLVFFDDILVYSRTWEEHLEHVGRVLETLRRDKWVANRKKCEFGQTHVKYLGHIISQRGVEMDDEKIKAVVDWERPKSVKSLRGFLGLSGYYRRFIRDYGKIARPLTELLKKGGFAWNGRAEEAWQTLKTAVTTAPVLSLPDFQQPFDASGTGVGAVLMQEKQPIAFFSKALSEGTLSKSIYEKELMALVLAIQHWRPYLLGQKFVVHTDQKSLRYLLEQRITTQNQQNWIAKLLGYDFEIMYKTGTTNRVADALSRIAEGEKEEDKELTVIARPYWQDFEEVTKEVEEDERLRKVIEEIKGDPNSHPAYTVEHGRLHYKGRLVLSAKSSWLPRLMAEFHQTQTGGHSGVYRTYRRIAQSLFWVGMKKDITEFVAKCLVCQQHKYLASSPQGLLQPLPIPNAVWEEISMDFVVRLPKSQGYDAILVVVDRLSKYAHFIPLKHPYSARTVADIFMREVVRLHGIPKSIVTDRDPLFLSMFWNELFKSQGTQLKMSTAYHPETDGQTEVVNRILEGYLRCFCSEQPRGWMTVLSWAEFWYNTSYQGAIRCTPFEVVYGRAPPSLHRFIPGESLVEAVNQELQTRDEALKQLRFHLERAQDLMVHQANKKRRVANVNVGDWVYLKIRPHRQTSMPTRLHPKLSARYFGPFRVIQQVGETACKLQLPETARIHPVFHVSQVKKAVGEHQVEKDLPPDLQADGPSFWPVNVLGRRQRTEDGGSVPQLLVEWQQGGPEGATWEDEITIREQYPDFNLGDKVDDQGEGIDRDKNKKGWVVYERRNRRK</sequence>
<dbReference type="PROSITE" id="PS50994">
    <property type="entry name" value="INTEGRASE"/>
    <property type="match status" value="1"/>
</dbReference>
<dbReference type="Gene3D" id="3.30.70.270">
    <property type="match status" value="2"/>
</dbReference>
<evidence type="ECO:0000256" key="5">
    <source>
        <dbReference type="ARBA" id="ARBA00022722"/>
    </source>
</evidence>
<evidence type="ECO:0000256" key="12">
    <source>
        <dbReference type="ARBA" id="ARBA00022918"/>
    </source>
</evidence>
<dbReference type="Gene3D" id="3.10.10.10">
    <property type="entry name" value="HIV Type 1 Reverse Transcriptase, subunit A, domain 1"/>
    <property type="match status" value="1"/>
</dbReference>
<feature type="region of interest" description="Disordered" evidence="16">
    <location>
        <begin position="1059"/>
        <end position="1080"/>
    </location>
</feature>
<dbReference type="SUPFAM" id="SSF56672">
    <property type="entry name" value="DNA/RNA polymerases"/>
    <property type="match status" value="1"/>
</dbReference>
<evidence type="ECO:0000256" key="13">
    <source>
        <dbReference type="ARBA" id="ARBA00022932"/>
    </source>
</evidence>
<name>A0A8T0K0M3_PHAAN</name>
<dbReference type="GO" id="GO:0004190">
    <property type="term" value="F:aspartic-type endopeptidase activity"/>
    <property type="evidence" value="ECO:0007669"/>
    <property type="project" value="UniProtKB-KW"/>
</dbReference>
<dbReference type="Gene3D" id="3.10.20.370">
    <property type="match status" value="1"/>
</dbReference>
<evidence type="ECO:0000256" key="11">
    <source>
        <dbReference type="ARBA" id="ARBA00022908"/>
    </source>
</evidence>
<dbReference type="InterPro" id="IPR041373">
    <property type="entry name" value="RT_RNaseH"/>
</dbReference>
<dbReference type="Pfam" id="PF17921">
    <property type="entry name" value="Integrase_H2C2"/>
    <property type="match status" value="1"/>
</dbReference>
<dbReference type="Gene3D" id="3.30.420.10">
    <property type="entry name" value="Ribonuclease H-like superfamily/Ribonuclease H"/>
    <property type="match status" value="1"/>
</dbReference>
<dbReference type="InterPro" id="IPR016197">
    <property type="entry name" value="Chromo-like_dom_sf"/>
</dbReference>
<dbReference type="GO" id="GO:0015074">
    <property type="term" value="P:DNA integration"/>
    <property type="evidence" value="ECO:0007669"/>
    <property type="project" value="UniProtKB-KW"/>
</dbReference>
<evidence type="ECO:0000259" key="18">
    <source>
        <dbReference type="PROSITE" id="PS50994"/>
    </source>
</evidence>
<keyword evidence="15" id="KW-0233">DNA recombination</keyword>
<evidence type="ECO:0000256" key="3">
    <source>
        <dbReference type="ARBA" id="ARBA00022679"/>
    </source>
</evidence>
<dbReference type="FunFam" id="3.10.10.10:FF:000007">
    <property type="entry name" value="Retrovirus-related Pol polyprotein from transposon 17.6-like Protein"/>
    <property type="match status" value="1"/>
</dbReference>
<keyword evidence="6" id="KW-0479">Metal-binding</keyword>
<evidence type="ECO:0000256" key="4">
    <source>
        <dbReference type="ARBA" id="ARBA00022695"/>
    </source>
</evidence>
<dbReference type="CDD" id="cd01647">
    <property type="entry name" value="RT_LTR"/>
    <property type="match status" value="1"/>
</dbReference>
<dbReference type="Pfam" id="PF24626">
    <property type="entry name" value="SH3_Tf2-1"/>
    <property type="match status" value="1"/>
</dbReference>
<dbReference type="FunFam" id="1.10.340.70:FF:000001">
    <property type="entry name" value="Retrovirus-related Pol polyprotein from transposon gypsy-like Protein"/>
    <property type="match status" value="1"/>
</dbReference>
<dbReference type="GO" id="GO:0046872">
    <property type="term" value="F:metal ion binding"/>
    <property type="evidence" value="ECO:0007669"/>
    <property type="project" value="UniProtKB-KW"/>
</dbReference>
<dbReference type="InterPro" id="IPR012337">
    <property type="entry name" value="RNaseH-like_sf"/>
</dbReference>
<evidence type="ECO:0000256" key="10">
    <source>
        <dbReference type="ARBA" id="ARBA00022842"/>
    </source>
</evidence>
<feature type="domain" description="Reverse transcriptase" evidence="17">
    <location>
        <begin position="188"/>
        <end position="367"/>
    </location>
</feature>
<dbReference type="PROSITE" id="PS50878">
    <property type="entry name" value="RT_POL"/>
    <property type="match status" value="1"/>
</dbReference>
<reference evidence="19 20" key="1">
    <citation type="submission" date="2020-05" db="EMBL/GenBank/DDBJ databases">
        <title>Vigna angularis (adzuki bean) Var. LongXiaoDou No. 4 denovo assembly.</title>
        <authorList>
            <person name="Xiang H."/>
        </authorList>
    </citation>
    <scope>NUCLEOTIDE SEQUENCE [LARGE SCALE GENOMIC DNA]</scope>
    <source>
        <tissue evidence="19">Leaf</tissue>
    </source>
</reference>
<dbReference type="Pfam" id="PF00665">
    <property type="entry name" value="rve"/>
    <property type="match status" value="1"/>
</dbReference>
<dbReference type="FunFam" id="3.30.70.270:FF:000020">
    <property type="entry name" value="Transposon Tf2-6 polyprotein-like Protein"/>
    <property type="match status" value="1"/>
</dbReference>
<dbReference type="EMBL" id="JABFOF010000007">
    <property type="protein sequence ID" value="KAG2390600.1"/>
    <property type="molecule type" value="Genomic_DNA"/>
</dbReference>
<evidence type="ECO:0000256" key="16">
    <source>
        <dbReference type="SAM" id="MobiDB-lite"/>
    </source>
</evidence>
<evidence type="ECO:0000313" key="20">
    <source>
        <dbReference type="Proteomes" id="UP000743370"/>
    </source>
</evidence>